<dbReference type="Pfam" id="PF03859">
    <property type="entry name" value="CG-1"/>
    <property type="match status" value="1"/>
</dbReference>
<comment type="subcellular location">
    <subcellularLocation>
        <location evidence="1">Nucleus</location>
    </subcellularLocation>
</comment>
<dbReference type="EMBL" id="JBBWWQ010000005">
    <property type="protein sequence ID" value="KAK8947261.1"/>
    <property type="molecule type" value="Genomic_DNA"/>
</dbReference>
<evidence type="ECO:0000256" key="3">
    <source>
        <dbReference type="ARBA" id="ARBA00023242"/>
    </source>
</evidence>
<dbReference type="PANTHER" id="PTHR23335">
    <property type="entry name" value="CALMODULIN-BINDING TRANSCRIPTION ACTIVATOR CAMTA"/>
    <property type="match status" value="1"/>
</dbReference>
<keyword evidence="2" id="KW-0804">Transcription</keyword>
<dbReference type="GO" id="GO:0003712">
    <property type="term" value="F:transcription coregulator activity"/>
    <property type="evidence" value="ECO:0007669"/>
    <property type="project" value="TreeGrafter"/>
</dbReference>
<protein>
    <submittedName>
        <fullName evidence="5">Calmodulin-binding transcription activator 2</fullName>
    </submittedName>
</protein>
<dbReference type="AlphaFoldDB" id="A0AAP0BSX2"/>
<dbReference type="SMART" id="SM01076">
    <property type="entry name" value="CG-1"/>
    <property type="match status" value="1"/>
</dbReference>
<evidence type="ECO:0000256" key="1">
    <source>
        <dbReference type="ARBA" id="ARBA00004123"/>
    </source>
</evidence>
<evidence type="ECO:0000313" key="5">
    <source>
        <dbReference type="EMBL" id="KAK8947261.1"/>
    </source>
</evidence>
<dbReference type="GO" id="GO:0003690">
    <property type="term" value="F:double-stranded DNA binding"/>
    <property type="evidence" value="ECO:0007669"/>
    <property type="project" value="TreeGrafter"/>
</dbReference>
<dbReference type="InterPro" id="IPR005559">
    <property type="entry name" value="CG-1_dom"/>
</dbReference>
<dbReference type="GO" id="GO:0006357">
    <property type="term" value="P:regulation of transcription by RNA polymerase II"/>
    <property type="evidence" value="ECO:0007669"/>
    <property type="project" value="TreeGrafter"/>
</dbReference>
<evidence type="ECO:0000256" key="2">
    <source>
        <dbReference type="ARBA" id="ARBA00023163"/>
    </source>
</evidence>
<accession>A0AAP0BSX2</accession>
<gene>
    <name evidence="5" type="primary">CMTA2</name>
    <name evidence="5" type="ORF">KSP39_PZI007185</name>
</gene>
<keyword evidence="3" id="KW-0539">Nucleus</keyword>
<sequence>MSSPSPCWFSNATEPDIHQILLEAKTRWLRPSEICEILRNYIRFNITPDPPYKPPGGSLFLFDRKALRYFRKDGHDWRKKKDGKTVREAHEKLKSGNVDVLHCYYAHGEDNENFQRRSYWLLDGDAAPLSLSS</sequence>
<keyword evidence="6" id="KW-1185">Reference proteome</keyword>
<dbReference type="PANTHER" id="PTHR23335:SF0">
    <property type="entry name" value="CALMODULIN-BINDING TRANSCRIPTION ACTIVATOR 2-LIKE ISOFORM X1"/>
    <property type="match status" value="1"/>
</dbReference>
<dbReference type="Proteomes" id="UP001418222">
    <property type="component" value="Unassembled WGS sequence"/>
</dbReference>
<dbReference type="PROSITE" id="PS51437">
    <property type="entry name" value="CG_1"/>
    <property type="match status" value="1"/>
</dbReference>
<name>A0AAP0BSX2_9ASPA</name>
<proteinExistence type="predicted"/>
<organism evidence="5 6">
    <name type="scientific">Platanthera zijinensis</name>
    <dbReference type="NCBI Taxonomy" id="2320716"/>
    <lineage>
        <taxon>Eukaryota</taxon>
        <taxon>Viridiplantae</taxon>
        <taxon>Streptophyta</taxon>
        <taxon>Embryophyta</taxon>
        <taxon>Tracheophyta</taxon>
        <taxon>Spermatophyta</taxon>
        <taxon>Magnoliopsida</taxon>
        <taxon>Liliopsida</taxon>
        <taxon>Asparagales</taxon>
        <taxon>Orchidaceae</taxon>
        <taxon>Orchidoideae</taxon>
        <taxon>Orchideae</taxon>
        <taxon>Orchidinae</taxon>
        <taxon>Platanthera</taxon>
    </lineage>
</organism>
<comment type="caution">
    <text evidence="5">The sequence shown here is derived from an EMBL/GenBank/DDBJ whole genome shotgun (WGS) entry which is preliminary data.</text>
</comment>
<feature type="domain" description="CG-1" evidence="4">
    <location>
        <begin position="17"/>
        <end position="133"/>
    </location>
</feature>
<evidence type="ECO:0000313" key="6">
    <source>
        <dbReference type="Proteomes" id="UP001418222"/>
    </source>
</evidence>
<evidence type="ECO:0000259" key="4">
    <source>
        <dbReference type="PROSITE" id="PS51437"/>
    </source>
</evidence>
<reference evidence="5 6" key="1">
    <citation type="journal article" date="2022" name="Nat. Plants">
        <title>Genomes of leafy and leafless Platanthera orchids illuminate the evolution of mycoheterotrophy.</title>
        <authorList>
            <person name="Li M.H."/>
            <person name="Liu K.W."/>
            <person name="Li Z."/>
            <person name="Lu H.C."/>
            <person name="Ye Q.L."/>
            <person name="Zhang D."/>
            <person name="Wang J.Y."/>
            <person name="Li Y.F."/>
            <person name="Zhong Z.M."/>
            <person name="Liu X."/>
            <person name="Yu X."/>
            <person name="Liu D.K."/>
            <person name="Tu X.D."/>
            <person name="Liu B."/>
            <person name="Hao Y."/>
            <person name="Liao X.Y."/>
            <person name="Jiang Y.T."/>
            <person name="Sun W.H."/>
            <person name="Chen J."/>
            <person name="Chen Y.Q."/>
            <person name="Ai Y."/>
            <person name="Zhai J.W."/>
            <person name="Wu S.S."/>
            <person name="Zhou Z."/>
            <person name="Hsiao Y.Y."/>
            <person name="Wu W.L."/>
            <person name="Chen Y.Y."/>
            <person name="Lin Y.F."/>
            <person name="Hsu J.L."/>
            <person name="Li C.Y."/>
            <person name="Wang Z.W."/>
            <person name="Zhao X."/>
            <person name="Zhong W.Y."/>
            <person name="Ma X.K."/>
            <person name="Ma L."/>
            <person name="Huang J."/>
            <person name="Chen G.Z."/>
            <person name="Huang M.Z."/>
            <person name="Huang L."/>
            <person name="Peng D.H."/>
            <person name="Luo Y.B."/>
            <person name="Zou S.Q."/>
            <person name="Chen S.P."/>
            <person name="Lan S."/>
            <person name="Tsai W.C."/>
            <person name="Van de Peer Y."/>
            <person name="Liu Z.J."/>
        </authorList>
    </citation>
    <scope>NUCLEOTIDE SEQUENCE [LARGE SCALE GENOMIC DNA]</scope>
    <source>
        <strain evidence="5">Lor287</strain>
    </source>
</reference>
<dbReference type="GO" id="GO:0005634">
    <property type="term" value="C:nucleus"/>
    <property type="evidence" value="ECO:0007669"/>
    <property type="project" value="UniProtKB-SubCell"/>
</dbReference>